<protein>
    <submittedName>
        <fullName evidence="1">B1496_C2_182</fullName>
    </submittedName>
</protein>
<reference evidence="1" key="2">
    <citation type="submission" date="1994-03" db="EMBL/GenBank/DDBJ databases">
        <authorList>
            <person name="Robison K."/>
        </authorList>
    </citation>
    <scope>NUCLEOTIDE SEQUENCE</scope>
</reference>
<accession>Q49687</accession>
<dbReference type="PIR" id="S72758">
    <property type="entry name" value="S72758"/>
</dbReference>
<dbReference type="EMBL" id="U00013">
    <property type="protein sequence ID" value="AAA17125.1"/>
    <property type="molecule type" value="Genomic_DNA"/>
</dbReference>
<evidence type="ECO:0000313" key="1">
    <source>
        <dbReference type="EMBL" id="AAA17125.1"/>
    </source>
</evidence>
<sequence length="74" mass="7919">MGCSLVCCFASLPQLPAGEIQEHVFEAVLLDPHIGGQHIDLCAPSRDGRQHLGVDGACDQVLARSELRGLVVLR</sequence>
<name>Q49687_MYCLR</name>
<reference evidence="1" key="1">
    <citation type="submission" date="1994-01" db="EMBL/GenBank/DDBJ databases">
        <authorList>
            <person name="Smith D.R."/>
        </authorList>
    </citation>
    <scope>NUCLEOTIDE SEQUENCE</scope>
</reference>
<proteinExistence type="predicted"/>
<organism evidence="1">
    <name type="scientific">Mycobacterium leprae</name>
    <dbReference type="NCBI Taxonomy" id="1769"/>
    <lineage>
        <taxon>Bacteria</taxon>
        <taxon>Bacillati</taxon>
        <taxon>Actinomycetota</taxon>
        <taxon>Actinomycetes</taxon>
        <taxon>Mycobacteriales</taxon>
        <taxon>Mycobacteriaceae</taxon>
        <taxon>Mycobacterium</taxon>
    </lineage>
</organism>
<dbReference type="AlphaFoldDB" id="Q49687"/>